<organism evidence="1 2">
    <name type="scientific">Vibrio fluvialis</name>
    <dbReference type="NCBI Taxonomy" id="676"/>
    <lineage>
        <taxon>Bacteria</taxon>
        <taxon>Pseudomonadati</taxon>
        <taxon>Pseudomonadota</taxon>
        <taxon>Gammaproteobacteria</taxon>
        <taxon>Vibrionales</taxon>
        <taxon>Vibrionaceae</taxon>
        <taxon>Vibrio</taxon>
    </lineage>
</organism>
<sequence>MDSNFLLGHNDAINLTLDKSKLGHFVLAYVH</sequence>
<evidence type="ECO:0000313" key="1">
    <source>
        <dbReference type="EMBL" id="SUP24259.1"/>
    </source>
</evidence>
<reference evidence="1 2" key="1">
    <citation type="submission" date="2018-06" db="EMBL/GenBank/DDBJ databases">
        <authorList>
            <consortium name="Pathogen Informatics"/>
            <person name="Doyle S."/>
        </authorList>
    </citation>
    <scope>NUCLEOTIDE SEQUENCE [LARGE SCALE GENOMIC DNA]</scope>
    <source>
        <strain evidence="1 2">NCTC11327</strain>
    </source>
</reference>
<dbReference type="Proteomes" id="UP000254626">
    <property type="component" value="Unassembled WGS sequence"/>
</dbReference>
<accession>A0AAX2LMW4</accession>
<protein>
    <submittedName>
        <fullName evidence="1">Uncharacterized protein</fullName>
    </submittedName>
</protein>
<gene>
    <name evidence="1" type="ORF">NCTC11327_01409</name>
</gene>
<evidence type="ECO:0000313" key="2">
    <source>
        <dbReference type="Proteomes" id="UP000254626"/>
    </source>
</evidence>
<name>A0AAX2LMW4_VIBFL</name>
<comment type="caution">
    <text evidence="1">The sequence shown here is derived from an EMBL/GenBank/DDBJ whole genome shotgun (WGS) entry which is preliminary data.</text>
</comment>
<proteinExistence type="predicted"/>
<dbReference type="EMBL" id="UHIP01000001">
    <property type="protein sequence ID" value="SUP24259.1"/>
    <property type="molecule type" value="Genomic_DNA"/>
</dbReference>
<dbReference type="AlphaFoldDB" id="A0AAX2LMW4"/>